<feature type="region of interest" description="Disordered" evidence="1">
    <location>
        <begin position="222"/>
        <end position="247"/>
    </location>
</feature>
<reference evidence="2 3" key="1">
    <citation type="submission" date="2017-06" db="EMBL/GenBank/DDBJ databases">
        <title>Comparative genomic analysis of Ambrosia Fusariam Clade fungi.</title>
        <authorList>
            <person name="Stajich J.E."/>
            <person name="Carrillo J."/>
            <person name="Kijimoto T."/>
            <person name="Eskalen A."/>
            <person name="O'Donnell K."/>
            <person name="Kasson M."/>
        </authorList>
    </citation>
    <scope>NUCLEOTIDE SEQUENCE [LARGE SCALE GENOMIC DNA]</scope>
    <source>
        <strain evidence="2 3">NRRL62606</strain>
    </source>
</reference>
<sequence length="278" mass="31508">MDYTGSGFSYDNNMFPTPYLTTSYSDFDTSQDQNRQSKFSFNTLTLPEPSTDPFLVAMQPATPRPAPEIDMTSMYPMGTKYAYGSSFTNPDGRNDNCVATALARMEGHENADQFGANGGMFSNDVDMFRTKTGRQFKKETFTPASTQSAYDVMKASFNPIGCESLLDYTQPGGMGHAVNMYHDLERGTSTIEDFQRSHFGERMEQHVQHATKINILSPMPETTPEELERARTRKERKDRLCRAGKQSVDEWRAERSDALPGFEPLYHDVQRGQQRWEG</sequence>
<comment type="caution">
    <text evidence="2">The sequence shown here is derived from an EMBL/GenBank/DDBJ whole genome shotgun (WGS) entry which is preliminary data.</text>
</comment>
<evidence type="ECO:0000313" key="2">
    <source>
        <dbReference type="EMBL" id="RSL72210.1"/>
    </source>
</evidence>
<keyword evidence="3" id="KW-1185">Reference proteome</keyword>
<dbReference type="Proteomes" id="UP000287972">
    <property type="component" value="Unassembled WGS sequence"/>
</dbReference>
<feature type="compositionally biased region" description="Basic and acidic residues" evidence="1">
    <location>
        <begin position="226"/>
        <end position="247"/>
    </location>
</feature>
<name>A0A428R3U9_9HYPO</name>
<evidence type="ECO:0000256" key="1">
    <source>
        <dbReference type="SAM" id="MobiDB-lite"/>
    </source>
</evidence>
<protein>
    <submittedName>
        <fullName evidence="2">Uncharacterized protein</fullName>
    </submittedName>
</protein>
<dbReference type="EMBL" id="NKCL01000424">
    <property type="protein sequence ID" value="RSL72210.1"/>
    <property type="molecule type" value="Genomic_DNA"/>
</dbReference>
<organism evidence="2 3">
    <name type="scientific">Fusarium floridanum</name>
    <dbReference type="NCBI Taxonomy" id="1325733"/>
    <lineage>
        <taxon>Eukaryota</taxon>
        <taxon>Fungi</taxon>
        <taxon>Dikarya</taxon>
        <taxon>Ascomycota</taxon>
        <taxon>Pezizomycotina</taxon>
        <taxon>Sordariomycetes</taxon>
        <taxon>Hypocreomycetidae</taxon>
        <taxon>Hypocreales</taxon>
        <taxon>Nectriaceae</taxon>
        <taxon>Fusarium</taxon>
        <taxon>Fusarium solani species complex</taxon>
    </lineage>
</organism>
<gene>
    <name evidence="2" type="ORF">CEP51_011925</name>
</gene>
<proteinExistence type="predicted"/>
<evidence type="ECO:0000313" key="3">
    <source>
        <dbReference type="Proteomes" id="UP000287972"/>
    </source>
</evidence>
<accession>A0A428R3U9</accession>
<dbReference type="AlphaFoldDB" id="A0A428R3U9"/>